<dbReference type="InterPro" id="IPR000510">
    <property type="entry name" value="Nase/OxRdtase_comp1"/>
</dbReference>
<dbReference type="GO" id="GO:0016491">
    <property type="term" value="F:oxidoreductase activity"/>
    <property type="evidence" value="ECO:0007669"/>
    <property type="project" value="UniProtKB-KW"/>
</dbReference>
<dbReference type="AlphaFoldDB" id="A0AAE4MAW5"/>
<dbReference type="Gene3D" id="3.40.50.1980">
    <property type="entry name" value="Nitrogenase molybdenum iron protein domain"/>
    <property type="match status" value="2"/>
</dbReference>
<keyword evidence="2" id="KW-0560">Oxidoreductase</keyword>
<evidence type="ECO:0000259" key="1">
    <source>
        <dbReference type="Pfam" id="PF00148"/>
    </source>
</evidence>
<reference evidence="2" key="1">
    <citation type="submission" date="2023-06" db="EMBL/GenBank/DDBJ databases">
        <title>Genome sequence of Methancorpusculaceae sp. Ag1.</title>
        <authorList>
            <person name="Protasov E."/>
            <person name="Platt K."/>
            <person name="Poehlein A."/>
            <person name="Daniel R."/>
            <person name="Brune A."/>
        </authorList>
    </citation>
    <scope>NUCLEOTIDE SEQUENCE</scope>
    <source>
        <strain evidence="2">Ag1</strain>
    </source>
</reference>
<dbReference type="Proteomes" id="UP001273136">
    <property type="component" value="Unassembled WGS sequence"/>
</dbReference>
<comment type="caution">
    <text evidence="2">The sequence shown here is derived from an EMBL/GenBank/DDBJ whole genome shotgun (WGS) entry which is preliminary data.</text>
</comment>
<gene>
    <name evidence="2" type="primary">bchB</name>
    <name evidence="2" type="ORF">McpAg1_01900</name>
</gene>
<dbReference type="EMBL" id="JAWDKA010000001">
    <property type="protein sequence ID" value="MDV0441011.1"/>
    <property type="molecule type" value="Genomic_DNA"/>
</dbReference>
<evidence type="ECO:0000313" key="3">
    <source>
        <dbReference type="Proteomes" id="UP001273136"/>
    </source>
</evidence>
<evidence type="ECO:0000313" key="2">
    <source>
        <dbReference type="EMBL" id="MDV0441011.1"/>
    </source>
</evidence>
<accession>A0AAE4MAW5</accession>
<protein>
    <submittedName>
        <fullName evidence="2">Light-independent protochlorophyllide reductase subunit B</fullName>
        <ecNumber evidence="2">1.3.7.7</ecNumber>
    </submittedName>
</protein>
<dbReference type="SUPFAM" id="SSF53807">
    <property type="entry name" value="Helical backbone' metal receptor"/>
    <property type="match status" value="1"/>
</dbReference>
<organism evidence="2 3">
    <name type="scientific">Methanorbis furvi</name>
    <dbReference type="NCBI Taxonomy" id="3028299"/>
    <lineage>
        <taxon>Archaea</taxon>
        <taxon>Methanobacteriati</taxon>
        <taxon>Methanobacteriota</taxon>
        <taxon>Stenosarchaea group</taxon>
        <taxon>Methanomicrobia</taxon>
        <taxon>Methanomicrobiales</taxon>
        <taxon>Methanocorpusculaceae</taxon>
        <taxon>Methanorbis</taxon>
    </lineage>
</organism>
<name>A0AAE4MAW5_9EURY</name>
<feature type="domain" description="Nitrogenase/oxidoreductase component 1" evidence="1">
    <location>
        <begin position="4"/>
        <end position="286"/>
    </location>
</feature>
<dbReference type="RefSeq" id="WP_338093405.1">
    <property type="nucleotide sequence ID" value="NZ_JAWDKA010000001.1"/>
</dbReference>
<proteinExistence type="predicted"/>
<sequence length="339" mass="35938">MAGCTLTGALSVACFIPGAVAVVHAPEGCVHQTFSMLHAMMNDCDVSQIPEIIVSGIGDREVIFGGEDCLTAALDRAAALNPDLIFVVTSCVPETIGDDCGAVCSRHPYADKIIYVPTSGFLGGSAKDGENAVLTALASCVPLSQATPGTVALIGEKNLESEADQNYAEVERLLARLGLRVTVRFCRGCDAATLMHLGTAECFILRDDRCRPAADAIGERFGRPVVPEFPRGLSGCINFLNAVGHSCGIPEEKIAAAVQDELLYQDQMLEKFSGLTKKTICLGAEPFAGTSAVAREAMARLLMQENDSALPIKLPFYLPVGAAGVEKMLYLWRRAVNNG</sequence>
<dbReference type="PANTHER" id="PTHR42956:SF1">
    <property type="entry name" value="NITROGENASE IRON-MOLYBDENUM COFACTOR BIOSYNTHESIS PROTEIN NIFE"/>
    <property type="match status" value="1"/>
</dbReference>
<dbReference type="Pfam" id="PF00148">
    <property type="entry name" value="Oxidored_nitro"/>
    <property type="match status" value="1"/>
</dbReference>
<dbReference type="InterPro" id="IPR049939">
    <property type="entry name" value="NifE-like"/>
</dbReference>
<dbReference type="PANTHER" id="PTHR42956">
    <property type="entry name" value="NITROGENASE IRON-MOLYBDENUM COFACTOR BIOSYNTHESIS PROTEIN NIFE"/>
    <property type="match status" value="1"/>
</dbReference>
<dbReference type="EC" id="1.3.7.7" evidence="2"/>
<keyword evidence="3" id="KW-1185">Reference proteome</keyword>